<proteinExistence type="predicted"/>
<dbReference type="Pfam" id="PF04317">
    <property type="entry name" value="DUF463"/>
    <property type="match status" value="1"/>
</dbReference>
<protein>
    <submittedName>
        <fullName evidence="2">YcjX family protein</fullName>
    </submittedName>
</protein>
<evidence type="ECO:0000256" key="1">
    <source>
        <dbReference type="SAM" id="MobiDB-lite"/>
    </source>
</evidence>
<gene>
    <name evidence="2" type="ORF">DYS74_10815</name>
</gene>
<dbReference type="Proteomes" id="UP000279673">
    <property type="component" value="Unassembled WGS sequence"/>
</dbReference>
<dbReference type="AlphaFoldDB" id="A0A421BP12"/>
<comment type="caution">
    <text evidence="2">The sequence shown here is derived from an EMBL/GenBank/DDBJ whole genome shotgun (WGS) entry which is preliminary data.</text>
</comment>
<dbReference type="EMBL" id="RCHI01000008">
    <property type="protein sequence ID" value="RLL64809.1"/>
    <property type="molecule type" value="Genomic_DNA"/>
</dbReference>
<dbReference type="InterPro" id="IPR007413">
    <property type="entry name" value="YcjX-like"/>
</dbReference>
<name>A0A421BP12_9RHOB</name>
<accession>A0A421BP12</accession>
<feature type="region of interest" description="Disordered" evidence="1">
    <location>
        <begin position="1"/>
        <end position="26"/>
    </location>
</feature>
<dbReference type="PANTHER" id="PTHR38605">
    <property type="entry name" value="ATPASE-RELATED"/>
    <property type="match status" value="1"/>
</dbReference>
<evidence type="ECO:0000313" key="2">
    <source>
        <dbReference type="EMBL" id="RLL64809.1"/>
    </source>
</evidence>
<dbReference type="PANTHER" id="PTHR38605:SF1">
    <property type="entry name" value="ATPASE"/>
    <property type="match status" value="1"/>
</dbReference>
<sequence>MRRRRRGGSAPAFPPVKPAGGCLSREGKTRGSALGISDIADTLTRQVEGLGATVSEALFEPVIRLGVTGLSRAGKTVFITSLVANLLDRGRMPALTGGGNIRAAFLQPQPDDTVPRFDYERHLAALTGPAPHWPEGTRAISELRLSFRVAPTGLLGGLRGLRTVHLDIVDYPGEWLLDLGLLDRSFAQWSEAVLARLPGRPESAPFLAALAAADLAAAFTEPAARALAAPFTAHLHAAREAGFSDCSPGRFLLPGEMAGSPALTFAPLPPGEYPRGSLGREMARRFEAYKDKVVKPFFREHFARIDRQVVLVDVLGAIHAGPAALEDLRAAMAGILAAFRPGKAGVLAALLGARRIERILFAATKADHLHHSQHARLTAITGALLREAKDRADFAGAQTLALSLASLRTTTEDVIRHEGEELPALRGRLADGRSVALFPGDLPADPAQLLAPAREGATRWLDADYTLMDFVPAPVTLRPGEGPPHIRLDRAAEFLIGDKL</sequence>
<organism evidence="2 3">
    <name type="scientific">Paenirhodobacter hankyongi</name>
    <dbReference type="NCBI Taxonomy" id="2294033"/>
    <lineage>
        <taxon>Bacteria</taxon>
        <taxon>Pseudomonadati</taxon>
        <taxon>Pseudomonadota</taxon>
        <taxon>Alphaproteobacteria</taxon>
        <taxon>Rhodobacterales</taxon>
        <taxon>Rhodobacter group</taxon>
        <taxon>Paenirhodobacter</taxon>
    </lineage>
</organism>
<evidence type="ECO:0000313" key="3">
    <source>
        <dbReference type="Proteomes" id="UP000279673"/>
    </source>
</evidence>
<dbReference type="PIRSF" id="PIRSF019381">
    <property type="entry name" value="YcjX"/>
    <property type="match status" value="1"/>
</dbReference>
<keyword evidence="3" id="KW-1185">Reference proteome</keyword>
<reference evidence="2 3" key="1">
    <citation type="submission" date="2018-10" db="EMBL/GenBank/DDBJ databases">
        <title>Rhodobacter sp . BO-81.</title>
        <authorList>
            <person name="Im W.T."/>
        </authorList>
    </citation>
    <scope>NUCLEOTIDE SEQUENCE [LARGE SCALE GENOMIC DNA]</scope>
    <source>
        <strain evidence="2 3">BO-81</strain>
    </source>
</reference>